<evidence type="ECO:0000256" key="5">
    <source>
        <dbReference type="HAMAP-Rule" id="MF_00223"/>
    </source>
</evidence>
<keyword evidence="3 5" id="KW-0554">One-carbon metabolism</keyword>
<dbReference type="NCBIfam" id="NF006825">
    <property type="entry name" value="PRK09347.1-2"/>
    <property type="match status" value="1"/>
</dbReference>
<dbReference type="Pfam" id="PF01227">
    <property type="entry name" value="GTP_cyclohydroI"/>
    <property type="match status" value="1"/>
</dbReference>
<dbReference type="FunFam" id="1.10.286.10:FF:000001">
    <property type="entry name" value="GTP cyclohydrolase 1"/>
    <property type="match status" value="1"/>
</dbReference>
<accession>A0A523TFR2</accession>
<reference evidence="7 8" key="1">
    <citation type="submission" date="2019-03" db="EMBL/GenBank/DDBJ databases">
        <title>Metabolic potential of uncultured bacteria and archaea associated with petroleum seepage in deep-sea sediments.</title>
        <authorList>
            <person name="Dong X."/>
            <person name="Hubert C."/>
        </authorList>
    </citation>
    <scope>NUCLEOTIDE SEQUENCE [LARGE SCALE GENOMIC DNA]</scope>
    <source>
        <strain evidence="7">E44_bin3</strain>
    </source>
</reference>
<organism evidence="7 8">
    <name type="scientific">Aerophobetes bacterium</name>
    <dbReference type="NCBI Taxonomy" id="2030807"/>
    <lineage>
        <taxon>Bacteria</taxon>
        <taxon>Candidatus Aerophobota</taxon>
    </lineage>
</organism>
<evidence type="ECO:0000256" key="3">
    <source>
        <dbReference type="ARBA" id="ARBA00022563"/>
    </source>
</evidence>
<evidence type="ECO:0000313" key="7">
    <source>
        <dbReference type="EMBL" id="TET29085.1"/>
    </source>
</evidence>
<dbReference type="EMBL" id="SOJT01000097">
    <property type="protein sequence ID" value="TET29085.1"/>
    <property type="molecule type" value="Genomic_DNA"/>
</dbReference>
<comment type="caution">
    <text evidence="7">The sequence shown here is derived from an EMBL/GenBank/DDBJ whole genome shotgun (WGS) entry which is preliminary data.</text>
</comment>
<dbReference type="SUPFAM" id="SSF55620">
    <property type="entry name" value="Tetrahydrobiopterin biosynthesis enzymes-like"/>
    <property type="match status" value="1"/>
</dbReference>
<evidence type="ECO:0000256" key="1">
    <source>
        <dbReference type="ARBA" id="ARBA00001052"/>
    </source>
</evidence>
<comment type="pathway">
    <text evidence="2 5">Cofactor biosynthesis; 7,8-dihydroneopterin triphosphate biosynthesis; 7,8-dihydroneopterin triphosphate from GTP: step 1/1.</text>
</comment>
<evidence type="ECO:0000313" key="8">
    <source>
        <dbReference type="Proteomes" id="UP000316517"/>
    </source>
</evidence>
<protein>
    <recommendedName>
        <fullName evidence="5">GTP cyclohydrolase 1</fullName>
        <ecNumber evidence="5">3.5.4.16</ecNumber>
    </recommendedName>
    <alternativeName>
        <fullName evidence="5">GTP cyclohydrolase I</fullName>
        <shortName evidence="5">GTP-CH-I</shortName>
    </alternativeName>
</protein>
<dbReference type="InterPro" id="IPR018234">
    <property type="entry name" value="GTP_CycHdrlase_I_CS"/>
</dbReference>
<gene>
    <name evidence="5 7" type="primary">folE</name>
    <name evidence="7" type="ORF">E3J68_02410</name>
</gene>
<dbReference type="GO" id="GO:0006730">
    <property type="term" value="P:one-carbon metabolic process"/>
    <property type="evidence" value="ECO:0007669"/>
    <property type="project" value="UniProtKB-UniRule"/>
</dbReference>
<dbReference type="Gene3D" id="3.30.1130.10">
    <property type="match status" value="1"/>
</dbReference>
<keyword evidence="5" id="KW-0479">Metal-binding</keyword>
<dbReference type="PANTHER" id="PTHR11109:SF7">
    <property type="entry name" value="GTP CYCLOHYDROLASE 1"/>
    <property type="match status" value="1"/>
</dbReference>
<comment type="catalytic activity">
    <reaction evidence="1 5">
        <text>GTP + H2O = 7,8-dihydroneopterin 3'-triphosphate + formate + H(+)</text>
        <dbReference type="Rhea" id="RHEA:17473"/>
        <dbReference type="ChEBI" id="CHEBI:15377"/>
        <dbReference type="ChEBI" id="CHEBI:15378"/>
        <dbReference type="ChEBI" id="CHEBI:15740"/>
        <dbReference type="ChEBI" id="CHEBI:37565"/>
        <dbReference type="ChEBI" id="CHEBI:58462"/>
        <dbReference type="EC" id="3.5.4.16"/>
    </reaction>
</comment>
<dbReference type="Proteomes" id="UP000316517">
    <property type="component" value="Unassembled WGS sequence"/>
</dbReference>
<dbReference type="GO" id="GO:0046654">
    <property type="term" value="P:tetrahydrofolate biosynthetic process"/>
    <property type="evidence" value="ECO:0007669"/>
    <property type="project" value="UniProtKB-UniRule"/>
</dbReference>
<dbReference type="GO" id="GO:0003934">
    <property type="term" value="F:GTP cyclohydrolase I activity"/>
    <property type="evidence" value="ECO:0007669"/>
    <property type="project" value="UniProtKB-UniRule"/>
</dbReference>
<dbReference type="NCBIfam" id="TIGR00063">
    <property type="entry name" value="folE"/>
    <property type="match status" value="1"/>
</dbReference>
<dbReference type="GO" id="GO:0005737">
    <property type="term" value="C:cytoplasm"/>
    <property type="evidence" value="ECO:0007669"/>
    <property type="project" value="TreeGrafter"/>
</dbReference>
<dbReference type="PROSITE" id="PS00860">
    <property type="entry name" value="GTP_CYCLOHYDROL_1_2"/>
    <property type="match status" value="1"/>
</dbReference>
<dbReference type="InterPro" id="IPR020602">
    <property type="entry name" value="GTP_CycHdrlase_I_dom"/>
</dbReference>
<dbReference type="AlphaFoldDB" id="A0A523TFR2"/>
<feature type="domain" description="GTP cyclohydrolase I" evidence="6">
    <location>
        <begin position="17"/>
        <end position="194"/>
    </location>
</feature>
<evidence type="ECO:0000256" key="2">
    <source>
        <dbReference type="ARBA" id="ARBA00005080"/>
    </source>
</evidence>
<keyword evidence="5" id="KW-0342">GTP-binding</keyword>
<name>A0A523TFR2_UNCAE</name>
<comment type="subunit">
    <text evidence="5">Homopolymer.</text>
</comment>
<sequence length="199" mass="22338">MLRKNSQTQGNMDKEKIKKAVRLFLEGIGENPDREAIKETPGRVAKMCEDIFAGIGKDPREILNILKAEKHDEIILLRDIPLYSFCEHHLLPFLGKAHIAYIPKDGRVTGLSKLARVISILSQRLQVQERLTTQIADVVNDILRPRGVMVIIEAEHLCMSIRGVRKSGTTTITSVVRGIFRENAATRAEAMSFIGALRK</sequence>
<feature type="binding site" evidence="5">
    <location>
        <position position="158"/>
    </location>
    <ligand>
        <name>Zn(2+)</name>
        <dbReference type="ChEBI" id="CHEBI:29105"/>
    </ligand>
</feature>
<dbReference type="FunFam" id="3.30.1130.10:FF:000001">
    <property type="entry name" value="GTP cyclohydrolase 1"/>
    <property type="match status" value="1"/>
</dbReference>
<proteinExistence type="inferred from homology"/>
<evidence type="ECO:0000256" key="4">
    <source>
        <dbReference type="ARBA" id="ARBA00022801"/>
    </source>
</evidence>
<evidence type="ECO:0000259" key="6">
    <source>
        <dbReference type="Pfam" id="PF01227"/>
    </source>
</evidence>
<dbReference type="InterPro" id="IPR001474">
    <property type="entry name" value="GTP_CycHdrlase_I"/>
</dbReference>
<dbReference type="GO" id="GO:0008270">
    <property type="term" value="F:zinc ion binding"/>
    <property type="evidence" value="ECO:0007669"/>
    <property type="project" value="UniProtKB-UniRule"/>
</dbReference>
<feature type="binding site" evidence="5">
    <location>
        <position position="89"/>
    </location>
    <ligand>
        <name>Zn(2+)</name>
        <dbReference type="ChEBI" id="CHEBI:29105"/>
    </ligand>
</feature>
<keyword evidence="4 5" id="KW-0378">Hydrolase</keyword>
<feature type="binding site" evidence="5">
    <location>
        <position position="86"/>
    </location>
    <ligand>
        <name>Zn(2+)</name>
        <dbReference type="ChEBI" id="CHEBI:29105"/>
    </ligand>
</feature>
<dbReference type="UniPathway" id="UPA00848">
    <property type="reaction ID" value="UER00151"/>
</dbReference>
<dbReference type="InterPro" id="IPR043133">
    <property type="entry name" value="GTP-CH-I_C/QueF"/>
</dbReference>
<dbReference type="NCBIfam" id="NF006826">
    <property type="entry name" value="PRK09347.1-3"/>
    <property type="match status" value="1"/>
</dbReference>
<dbReference type="HAMAP" id="MF_00223">
    <property type="entry name" value="FolE"/>
    <property type="match status" value="1"/>
</dbReference>
<dbReference type="Gene3D" id="1.10.286.10">
    <property type="match status" value="1"/>
</dbReference>
<dbReference type="PANTHER" id="PTHR11109">
    <property type="entry name" value="GTP CYCLOHYDROLASE I"/>
    <property type="match status" value="1"/>
</dbReference>
<keyword evidence="5" id="KW-0862">Zinc</keyword>
<dbReference type="GO" id="GO:0005525">
    <property type="term" value="F:GTP binding"/>
    <property type="evidence" value="ECO:0007669"/>
    <property type="project" value="UniProtKB-KW"/>
</dbReference>
<dbReference type="EC" id="3.5.4.16" evidence="5"/>
<keyword evidence="5" id="KW-0547">Nucleotide-binding</keyword>
<dbReference type="InterPro" id="IPR043134">
    <property type="entry name" value="GTP-CH-I_N"/>
</dbReference>
<dbReference type="PROSITE" id="PS00859">
    <property type="entry name" value="GTP_CYCLOHYDROL_1_1"/>
    <property type="match status" value="1"/>
</dbReference>
<comment type="similarity">
    <text evidence="5">Belongs to the GTP cyclohydrolase I family.</text>
</comment>
<dbReference type="GO" id="GO:0006729">
    <property type="term" value="P:tetrahydrobiopterin biosynthetic process"/>
    <property type="evidence" value="ECO:0007669"/>
    <property type="project" value="TreeGrafter"/>
</dbReference>